<feature type="region of interest" description="Disordered" evidence="1">
    <location>
        <begin position="278"/>
        <end position="306"/>
    </location>
</feature>
<dbReference type="PANTHER" id="PTHR35271">
    <property type="entry name" value="ABC TRANSPORTER, SUBSTRATE-BINDING LIPOPROTEIN-RELATED"/>
    <property type="match status" value="1"/>
</dbReference>
<dbReference type="Pfam" id="PF04392">
    <property type="entry name" value="ABC_sub_bind"/>
    <property type="match status" value="1"/>
</dbReference>
<dbReference type="Gene3D" id="3.40.50.2300">
    <property type="match status" value="2"/>
</dbReference>
<dbReference type="PANTHER" id="PTHR35271:SF1">
    <property type="entry name" value="ABC TRANSPORTER, SUBSTRATE-BINDING LIPOPROTEIN"/>
    <property type="match status" value="1"/>
</dbReference>
<name>A0A9X1R2U4_9BRAD</name>
<dbReference type="AlphaFoldDB" id="A0A9X1R2U4"/>
<dbReference type="CDD" id="cd06325">
    <property type="entry name" value="PBP1_ABC_unchar_transporter"/>
    <property type="match status" value="1"/>
</dbReference>
<feature type="compositionally biased region" description="Basic and acidic residues" evidence="1">
    <location>
        <begin position="279"/>
        <end position="291"/>
    </location>
</feature>
<dbReference type="EMBL" id="JAKLTY010000003">
    <property type="protein sequence ID" value="MCG2626257.1"/>
    <property type="molecule type" value="Genomic_DNA"/>
</dbReference>
<dbReference type="EMBL" id="JAKLUA010000004">
    <property type="protein sequence ID" value="MCG2668264.1"/>
    <property type="molecule type" value="Genomic_DNA"/>
</dbReference>
<dbReference type="RefSeq" id="WP_237866367.1">
    <property type="nucleotide sequence ID" value="NZ_JAKLTY010000003.1"/>
</dbReference>
<evidence type="ECO:0000313" key="2">
    <source>
        <dbReference type="EMBL" id="MCG2626257.1"/>
    </source>
</evidence>
<keyword evidence="4" id="KW-1185">Reference proteome</keyword>
<accession>A0A9X1R2U4</accession>
<dbReference type="InterPro" id="IPR007487">
    <property type="entry name" value="ABC_transpt-TYRBP-like"/>
</dbReference>
<sequence>MREHGLVEGENVVFHERIAYGDSTKLAGYAQDMVRLRVDLIAAVGAVTARAERAATAAIPIVFAVVVQPAGDELARPSGDPLANMTGVTTFDDGHAAAQIALLRAIKPDLTRIAYLSDAAVSDCLRNAGTRAAREAGLHAIDLRVVGPEPDLQTAFARMGQDGTQALVALENPIIGVHAVQIAERALAQNLPALVALEQAGAGGLLSYGTSLGQAAHRMAGQACRLLEGRSANELPIESLCCPSLVVDMRAARRLGLTVPPEVQQRAARTSVARGFARGRVDSRRPAERGNHFPRSRHTAETEREHPVRIRSDGDLVMWTFIEVLYRDYCLARLQEMRKLEASH</sequence>
<evidence type="ECO:0000313" key="4">
    <source>
        <dbReference type="Proteomes" id="UP001139012"/>
    </source>
</evidence>
<protein>
    <submittedName>
        <fullName evidence="2">ABC transporter substrate-binding protein</fullName>
    </submittedName>
</protein>
<evidence type="ECO:0000313" key="5">
    <source>
        <dbReference type="Proteomes" id="UP001139054"/>
    </source>
</evidence>
<dbReference type="Proteomes" id="UP001139012">
    <property type="component" value="Unassembled WGS sequence"/>
</dbReference>
<reference evidence="2" key="1">
    <citation type="submission" date="2022-01" db="EMBL/GenBank/DDBJ databases">
        <title>Genome sequnece data of strain Bradyrhizobium sp. nov.</title>
        <authorList>
            <person name="Zhang J."/>
        </authorList>
    </citation>
    <scope>NUCLEOTIDE SEQUENCE</scope>
    <source>
        <strain evidence="3">WYCCWR 12774</strain>
        <strain evidence="2">WYCCWR 13023</strain>
    </source>
</reference>
<evidence type="ECO:0000256" key="1">
    <source>
        <dbReference type="SAM" id="MobiDB-lite"/>
    </source>
</evidence>
<dbReference type="Proteomes" id="UP001139054">
    <property type="component" value="Unassembled WGS sequence"/>
</dbReference>
<organism evidence="2 5">
    <name type="scientific">Bradyrhizobium zhengyangense</name>
    <dbReference type="NCBI Taxonomy" id="2911009"/>
    <lineage>
        <taxon>Bacteria</taxon>
        <taxon>Pseudomonadati</taxon>
        <taxon>Pseudomonadota</taxon>
        <taxon>Alphaproteobacteria</taxon>
        <taxon>Hyphomicrobiales</taxon>
        <taxon>Nitrobacteraceae</taxon>
        <taxon>Bradyrhizobium</taxon>
    </lineage>
</organism>
<proteinExistence type="predicted"/>
<evidence type="ECO:0000313" key="3">
    <source>
        <dbReference type="EMBL" id="MCG2668264.1"/>
    </source>
</evidence>
<comment type="caution">
    <text evidence="2">The sequence shown here is derived from an EMBL/GenBank/DDBJ whole genome shotgun (WGS) entry which is preliminary data.</text>
</comment>
<gene>
    <name evidence="3" type="ORF">L6637_14975</name>
    <name evidence="2" type="ORF">L6654_06410</name>
</gene>